<evidence type="ECO:0000313" key="2">
    <source>
        <dbReference type="Proteomes" id="UP000585474"/>
    </source>
</evidence>
<organism evidence="1 2">
    <name type="scientific">Actinidia rufa</name>
    <dbReference type="NCBI Taxonomy" id="165716"/>
    <lineage>
        <taxon>Eukaryota</taxon>
        <taxon>Viridiplantae</taxon>
        <taxon>Streptophyta</taxon>
        <taxon>Embryophyta</taxon>
        <taxon>Tracheophyta</taxon>
        <taxon>Spermatophyta</taxon>
        <taxon>Magnoliopsida</taxon>
        <taxon>eudicotyledons</taxon>
        <taxon>Gunneridae</taxon>
        <taxon>Pentapetalae</taxon>
        <taxon>asterids</taxon>
        <taxon>Ericales</taxon>
        <taxon>Actinidiaceae</taxon>
        <taxon>Actinidia</taxon>
    </lineage>
</organism>
<dbReference type="EMBL" id="BJWL01000014">
    <property type="protein sequence ID" value="GFZ01343.1"/>
    <property type="molecule type" value="Genomic_DNA"/>
</dbReference>
<protein>
    <submittedName>
        <fullName evidence="1">Uncharacterized protein</fullName>
    </submittedName>
</protein>
<dbReference type="AlphaFoldDB" id="A0A7J0FRK4"/>
<dbReference type="Proteomes" id="UP000585474">
    <property type="component" value="Unassembled WGS sequence"/>
</dbReference>
<name>A0A7J0FRK4_9ERIC</name>
<comment type="caution">
    <text evidence="1">The sequence shown here is derived from an EMBL/GenBank/DDBJ whole genome shotgun (WGS) entry which is preliminary data.</text>
</comment>
<proteinExistence type="predicted"/>
<evidence type="ECO:0000313" key="1">
    <source>
        <dbReference type="EMBL" id="GFZ01343.1"/>
    </source>
</evidence>
<gene>
    <name evidence="1" type="ORF">Acr_14g0009780</name>
</gene>
<sequence length="161" mass="17293">MRKRDKNWAQNHMGWATSLRLGWDSVAGSWTGLVAGGAAADIGLRLTRWAAGLFWAVFKLRYSGLGLHKSRTAWESRASAAGGACGWCLVACNRGRGCCFDCTRVGTAQKRGQGGNTEANLVGGGRIEIGRCCTKAGQRQLVAVWCLDKGESGLHRDGYTE</sequence>
<accession>A0A7J0FRK4</accession>
<reference evidence="1 2" key="1">
    <citation type="submission" date="2019-07" db="EMBL/GenBank/DDBJ databases">
        <title>De Novo Assembly of kiwifruit Actinidia rufa.</title>
        <authorList>
            <person name="Sugita-Konishi S."/>
            <person name="Sato K."/>
            <person name="Mori E."/>
            <person name="Abe Y."/>
            <person name="Kisaki G."/>
            <person name="Hamano K."/>
            <person name="Suezawa K."/>
            <person name="Otani M."/>
            <person name="Fukuda T."/>
            <person name="Manabe T."/>
            <person name="Gomi K."/>
            <person name="Tabuchi M."/>
            <person name="Akimitsu K."/>
            <person name="Kataoka I."/>
        </authorList>
    </citation>
    <scope>NUCLEOTIDE SEQUENCE [LARGE SCALE GENOMIC DNA]</scope>
    <source>
        <strain evidence="2">cv. Fuchu</strain>
    </source>
</reference>
<keyword evidence="2" id="KW-1185">Reference proteome</keyword>